<keyword evidence="1" id="KW-0472">Membrane</keyword>
<accession>A0A9X1S0C2</accession>
<feature type="transmembrane region" description="Helical" evidence="1">
    <location>
        <begin position="173"/>
        <end position="196"/>
    </location>
</feature>
<evidence type="ECO:0000313" key="3">
    <source>
        <dbReference type="Proteomes" id="UP001139289"/>
    </source>
</evidence>
<sequence>MNDVALRFSDDLELLQRHAFIDYGLVAQPQRTTGELEFQGQNNRDRIVLTWSTSRDGNVIRWSLHRPRAGGKQNESLSEGVFPQKSVFIPGMSALATLTETPPVRTIAPTGRLAATVFGGTMALVVLSLMRLIGVSIPPQAWQDADLFPPLPEIVSTVQQVAGSLSFGDLPMILAGSVFGSPALGLGVLAVVSFLFTIHTLPQIGIGDDLVTGRAIAMYSVAVVCAMGCIAMSPFPWNLVVTAGAAYLVYAVLLVFTIPWQLSRWLRFARRLQLLRWSNATSIVADEHEGHRVTLGDGAEELERRAGKLRKRVWKKRDKAFTKPFQRAYFEARTLRIALGIESRAARRGQKPSISVIHFINRAGDLLFGLRTFVLRALPFATVIGVFVLALSPTPWIPPTCITQGDTSTTAFLLPNGPAPAYLDDVTRTVELLPSWAAVDVAAGACSTP</sequence>
<feature type="transmembrane region" description="Helical" evidence="1">
    <location>
        <begin position="241"/>
        <end position="262"/>
    </location>
</feature>
<gene>
    <name evidence="2" type="ORF">KEC56_03370</name>
</gene>
<keyword evidence="1" id="KW-1133">Transmembrane helix</keyword>
<evidence type="ECO:0000256" key="1">
    <source>
        <dbReference type="SAM" id="Phobius"/>
    </source>
</evidence>
<evidence type="ECO:0000313" key="2">
    <source>
        <dbReference type="EMBL" id="MCC2028573.1"/>
    </source>
</evidence>
<proteinExistence type="predicted"/>
<feature type="transmembrane region" description="Helical" evidence="1">
    <location>
        <begin position="373"/>
        <end position="391"/>
    </location>
</feature>
<dbReference type="RefSeq" id="WP_227529811.1">
    <property type="nucleotide sequence ID" value="NZ_JAGTTM010000001.1"/>
</dbReference>
<feature type="transmembrane region" description="Helical" evidence="1">
    <location>
        <begin position="113"/>
        <end position="133"/>
    </location>
</feature>
<feature type="transmembrane region" description="Helical" evidence="1">
    <location>
        <begin position="216"/>
        <end position="235"/>
    </location>
</feature>
<dbReference type="EMBL" id="JAGTTM010000001">
    <property type="protein sequence ID" value="MCC2028573.1"/>
    <property type="molecule type" value="Genomic_DNA"/>
</dbReference>
<dbReference type="AlphaFoldDB" id="A0A9X1S0C2"/>
<keyword evidence="3" id="KW-1185">Reference proteome</keyword>
<organism evidence="2 3">
    <name type="scientific">Microbacterium tenebrionis</name>
    <dbReference type="NCBI Taxonomy" id="2830665"/>
    <lineage>
        <taxon>Bacteria</taxon>
        <taxon>Bacillati</taxon>
        <taxon>Actinomycetota</taxon>
        <taxon>Actinomycetes</taxon>
        <taxon>Micrococcales</taxon>
        <taxon>Microbacteriaceae</taxon>
        <taxon>Microbacterium</taxon>
    </lineage>
</organism>
<keyword evidence="1" id="KW-0812">Transmembrane</keyword>
<reference evidence="2" key="1">
    <citation type="submission" date="2021-04" db="EMBL/GenBank/DDBJ databases">
        <title>Microbacterium tenobrionis sp. nov. and Microbacterium allomyrinae sp. nov., isolated from larvae of Tenobrio molitor and Allomyrina dichotoma, respectively.</title>
        <authorList>
            <person name="Lee S.D."/>
        </authorList>
    </citation>
    <scope>NUCLEOTIDE SEQUENCE</scope>
    <source>
        <strain evidence="2">YMB-B2</strain>
    </source>
</reference>
<protein>
    <submittedName>
        <fullName evidence="2">Uncharacterized protein</fullName>
    </submittedName>
</protein>
<comment type="caution">
    <text evidence="2">The sequence shown here is derived from an EMBL/GenBank/DDBJ whole genome shotgun (WGS) entry which is preliminary data.</text>
</comment>
<dbReference type="Proteomes" id="UP001139289">
    <property type="component" value="Unassembled WGS sequence"/>
</dbReference>
<name>A0A9X1S0C2_9MICO</name>